<reference evidence="1 2" key="1">
    <citation type="submission" date="2024-03" db="EMBL/GenBank/DDBJ databases">
        <title>Novel Streptomyces species of biotechnological and ecological value are a feature of Machair soil.</title>
        <authorList>
            <person name="Prole J.R."/>
            <person name="Goodfellow M."/>
            <person name="Allenby N."/>
            <person name="Ward A.C."/>
        </authorList>
    </citation>
    <scope>NUCLEOTIDE SEQUENCE [LARGE SCALE GENOMIC DNA]</scope>
    <source>
        <strain evidence="1 2">MS1.AVA.1</strain>
    </source>
</reference>
<protein>
    <submittedName>
        <fullName evidence="1">Uncharacterized protein</fullName>
    </submittedName>
</protein>
<evidence type="ECO:0000313" key="2">
    <source>
        <dbReference type="Proteomes" id="UP001376459"/>
    </source>
</evidence>
<dbReference type="EMBL" id="JBBKAK010000001">
    <property type="protein sequence ID" value="MEJ8672891.1"/>
    <property type="molecule type" value="Genomic_DNA"/>
</dbReference>
<comment type="caution">
    <text evidence="1">The sequence shown here is derived from an EMBL/GenBank/DDBJ whole genome shotgun (WGS) entry which is preliminary data.</text>
</comment>
<evidence type="ECO:0000313" key="1">
    <source>
        <dbReference type="EMBL" id="MEJ8672891.1"/>
    </source>
</evidence>
<keyword evidence="2" id="KW-1185">Reference proteome</keyword>
<proteinExistence type="predicted"/>
<accession>A0ABU8UVE6</accession>
<dbReference type="Proteomes" id="UP001376459">
    <property type="component" value="Unassembled WGS sequence"/>
</dbReference>
<name>A0ABU8UVE6_9ACTN</name>
<sequence>MLVRPAWRKTMMARLRREAMGRGRCRCGNRIAAAVLVREPRTTLPSTAMTCRADRFPSGDRAGAALSGRYAPIAAYRTSASTRSSRRLMVAACGTGHSPDGGKAEVEGAQDLLWGIRDPLADRDA</sequence>
<gene>
    <name evidence="1" type="ORF">WKI71_44635</name>
</gene>
<organism evidence="1 2">
    <name type="scientific">Streptomyces machairae</name>
    <dbReference type="NCBI Taxonomy" id="3134109"/>
    <lineage>
        <taxon>Bacteria</taxon>
        <taxon>Bacillati</taxon>
        <taxon>Actinomycetota</taxon>
        <taxon>Actinomycetes</taxon>
        <taxon>Kitasatosporales</taxon>
        <taxon>Streptomycetaceae</taxon>
        <taxon>Streptomyces</taxon>
    </lineage>
</organism>